<dbReference type="AlphaFoldDB" id="A0A398C6V8"/>
<dbReference type="GO" id="GO:0016020">
    <property type="term" value="C:membrane"/>
    <property type="evidence" value="ECO:0007669"/>
    <property type="project" value="UniProtKB-SubCell"/>
</dbReference>
<name>A0A398C6V8_9BURK</name>
<feature type="transmembrane region" description="Helical" evidence="5">
    <location>
        <begin position="252"/>
        <end position="271"/>
    </location>
</feature>
<feature type="transmembrane region" description="Helical" evidence="5">
    <location>
        <begin position="58"/>
        <end position="80"/>
    </location>
</feature>
<dbReference type="OrthoDB" id="7158585at2"/>
<comment type="caution">
    <text evidence="7">The sequence shown here is derived from an EMBL/GenBank/DDBJ whole genome shotgun (WGS) entry which is preliminary data.</text>
</comment>
<gene>
    <name evidence="7" type="ORF">D3F03_11825</name>
</gene>
<evidence type="ECO:0000256" key="1">
    <source>
        <dbReference type="ARBA" id="ARBA00004141"/>
    </source>
</evidence>
<dbReference type="Proteomes" id="UP000266302">
    <property type="component" value="Unassembled WGS sequence"/>
</dbReference>
<feature type="transmembrane region" description="Helical" evidence="5">
    <location>
        <begin position="147"/>
        <end position="167"/>
    </location>
</feature>
<feature type="transmembrane region" description="Helical" evidence="5">
    <location>
        <begin position="220"/>
        <end position="240"/>
    </location>
</feature>
<dbReference type="InterPro" id="IPR000620">
    <property type="entry name" value="EamA_dom"/>
</dbReference>
<dbReference type="PANTHER" id="PTHR32322:SF9">
    <property type="entry name" value="AMINO-ACID METABOLITE EFFLUX PUMP-RELATED"/>
    <property type="match status" value="1"/>
</dbReference>
<feature type="transmembrane region" description="Helical" evidence="5">
    <location>
        <begin position="33"/>
        <end position="51"/>
    </location>
</feature>
<organism evidence="7 8">
    <name type="scientific">Simplicispira hankyongi</name>
    <dbReference type="NCBI Taxonomy" id="2315688"/>
    <lineage>
        <taxon>Bacteria</taxon>
        <taxon>Pseudomonadati</taxon>
        <taxon>Pseudomonadota</taxon>
        <taxon>Betaproteobacteria</taxon>
        <taxon>Burkholderiales</taxon>
        <taxon>Comamonadaceae</taxon>
        <taxon>Simplicispira</taxon>
    </lineage>
</organism>
<evidence type="ECO:0000256" key="5">
    <source>
        <dbReference type="SAM" id="Phobius"/>
    </source>
</evidence>
<evidence type="ECO:0000256" key="3">
    <source>
        <dbReference type="ARBA" id="ARBA00022989"/>
    </source>
</evidence>
<dbReference type="InterPro" id="IPR037185">
    <property type="entry name" value="EmrE-like"/>
</dbReference>
<dbReference type="InterPro" id="IPR050638">
    <property type="entry name" value="AA-Vitamin_Transporters"/>
</dbReference>
<proteinExistence type="predicted"/>
<protein>
    <submittedName>
        <fullName evidence="7">EamA family transporter</fullName>
    </submittedName>
</protein>
<feature type="transmembrane region" description="Helical" evidence="5">
    <location>
        <begin position="86"/>
        <end position="109"/>
    </location>
</feature>
<feature type="transmembrane region" description="Helical" evidence="5">
    <location>
        <begin position="116"/>
        <end position="135"/>
    </location>
</feature>
<keyword evidence="4 5" id="KW-0472">Membrane</keyword>
<sequence length="306" mass="32161">MGTGDLLAALAVVVLWGLNFIAMKWGLESFTPFELGGMRYVAAALPMVFLVRPPRIGWRWVVGFGMFQGVGQFSFGFFALKLGMTAALASVLMQTQVFFTALFGFMALGERPSRPLLIGMALAAVGLGCFAMNFIGPEAGSAGGATLIGIALTLCAAASWSVSNIIARLAQRAAPGYDPIAFVVWSCPAPILAFAALVAVTEPDADRWLHLGSWSALPGLAWGSVAYLGWAATILGYGLWTRLLTRHPANRVAPFSLGVPVVGLAAGLLVLGEVVTGWQWVGTAFIVAALVCVVLGGRMAQRKSTP</sequence>
<comment type="subcellular location">
    <subcellularLocation>
        <location evidence="1">Membrane</location>
        <topology evidence="1">Multi-pass membrane protein</topology>
    </subcellularLocation>
</comment>
<evidence type="ECO:0000256" key="2">
    <source>
        <dbReference type="ARBA" id="ARBA00022692"/>
    </source>
</evidence>
<dbReference type="PANTHER" id="PTHR32322">
    <property type="entry name" value="INNER MEMBRANE TRANSPORTER"/>
    <property type="match status" value="1"/>
</dbReference>
<feature type="transmembrane region" description="Helical" evidence="5">
    <location>
        <begin position="179"/>
        <end position="200"/>
    </location>
</feature>
<dbReference type="EMBL" id="QXJC01000004">
    <property type="protein sequence ID" value="RID97974.1"/>
    <property type="molecule type" value="Genomic_DNA"/>
</dbReference>
<feature type="domain" description="EamA" evidence="6">
    <location>
        <begin position="6"/>
        <end position="128"/>
    </location>
</feature>
<evidence type="ECO:0000313" key="8">
    <source>
        <dbReference type="Proteomes" id="UP000266302"/>
    </source>
</evidence>
<feature type="domain" description="EamA" evidence="6">
    <location>
        <begin position="148"/>
        <end position="294"/>
    </location>
</feature>
<reference evidence="7 8" key="1">
    <citation type="submission" date="2018-09" db="EMBL/GenBank/DDBJ databases">
        <title>Draft genome of Simplicispira sp. NY-02.</title>
        <authorList>
            <person name="Im W.T."/>
        </authorList>
    </citation>
    <scope>NUCLEOTIDE SEQUENCE [LARGE SCALE GENOMIC DNA]</scope>
    <source>
        <strain evidence="7 8">NY-02</strain>
    </source>
</reference>
<dbReference type="SUPFAM" id="SSF103481">
    <property type="entry name" value="Multidrug resistance efflux transporter EmrE"/>
    <property type="match status" value="2"/>
</dbReference>
<feature type="transmembrane region" description="Helical" evidence="5">
    <location>
        <begin position="277"/>
        <end position="297"/>
    </location>
</feature>
<evidence type="ECO:0000259" key="6">
    <source>
        <dbReference type="Pfam" id="PF00892"/>
    </source>
</evidence>
<evidence type="ECO:0000313" key="7">
    <source>
        <dbReference type="EMBL" id="RID97974.1"/>
    </source>
</evidence>
<feature type="transmembrane region" description="Helical" evidence="5">
    <location>
        <begin position="7"/>
        <end position="27"/>
    </location>
</feature>
<accession>A0A398C6V8</accession>
<keyword evidence="8" id="KW-1185">Reference proteome</keyword>
<keyword evidence="2 5" id="KW-0812">Transmembrane</keyword>
<dbReference type="Pfam" id="PF00892">
    <property type="entry name" value="EamA"/>
    <property type="match status" value="2"/>
</dbReference>
<evidence type="ECO:0000256" key="4">
    <source>
        <dbReference type="ARBA" id="ARBA00023136"/>
    </source>
</evidence>
<keyword evidence="3 5" id="KW-1133">Transmembrane helix</keyword>